<evidence type="ECO:0000313" key="3">
    <source>
        <dbReference type="Proteomes" id="UP000241603"/>
    </source>
</evidence>
<gene>
    <name evidence="2" type="ORF">kps110_010</name>
</gene>
<sequence>MNYNKIYNSLINKAKMRSLKGYHEKHHVIPKCLGGSNDTSNLVKLTPEEHYVAHLLLIKIYPHEPKLVYAATLMSGKNNHIKRNNKQHGWLRRRASEVHKQKYLNKPELKERFVKRLIKMHKDNPEIRIQASQRLKAKYEETPDWMDSVYDKMKGVPPWKSPSSTPKTLKIWKDADKYYQWWLDNQSGYCLMAKAFGYKGKSGPHKNMVDKFRSGWIPHKDTIWLEFVNQYTDSV</sequence>
<name>A0A2K9VA96_9CAUD</name>
<keyword evidence="3" id="KW-1185">Reference proteome</keyword>
<reference evidence="2 3" key="1">
    <citation type="submission" date="2018-01" db="EMBL/GenBank/DDBJ databases">
        <title>Complete genome of Klebsiella pneumoniae bacteriophage vB_KpnM_KpS110.</title>
        <authorList>
            <person name="Verevkin V.V."/>
            <person name="Solovieva E.V."/>
            <person name="Krasilnikova V.M."/>
            <person name="Kislichkina A.A."/>
            <person name="Volozhantsev N.V."/>
        </authorList>
    </citation>
    <scope>NUCLEOTIDE SEQUENCE [LARGE SCALE GENOMIC DNA]</scope>
</reference>
<dbReference type="Proteomes" id="UP000241603">
    <property type="component" value="Segment"/>
</dbReference>
<evidence type="ECO:0000259" key="1">
    <source>
        <dbReference type="SMART" id="SM00507"/>
    </source>
</evidence>
<keyword evidence="2" id="KW-0378">Hydrolase</keyword>
<feature type="domain" description="HNH nuclease" evidence="1">
    <location>
        <begin position="5"/>
        <end position="51"/>
    </location>
</feature>
<keyword evidence="2" id="KW-0255">Endonuclease</keyword>
<protein>
    <submittedName>
        <fullName evidence="2">Homing endonuclease</fullName>
    </submittedName>
</protein>
<proteinExistence type="predicted"/>
<dbReference type="InterPro" id="IPR003615">
    <property type="entry name" value="HNH_nuc"/>
</dbReference>
<dbReference type="GO" id="GO:0004519">
    <property type="term" value="F:endonuclease activity"/>
    <property type="evidence" value="ECO:0007669"/>
    <property type="project" value="UniProtKB-KW"/>
</dbReference>
<dbReference type="EMBL" id="MG770379">
    <property type="protein sequence ID" value="AUV59126.1"/>
    <property type="molecule type" value="Genomic_DNA"/>
</dbReference>
<accession>A0A2K9VA96</accession>
<evidence type="ECO:0000313" key="2">
    <source>
        <dbReference type="EMBL" id="AUV59126.1"/>
    </source>
</evidence>
<dbReference type="SMART" id="SM00507">
    <property type="entry name" value="HNHc"/>
    <property type="match status" value="1"/>
</dbReference>
<organism evidence="2 3">
    <name type="scientific">Klebsiella phage vB_KpnM_KpS110</name>
    <dbReference type="NCBI Taxonomy" id="2079262"/>
    <lineage>
        <taxon>Viruses</taxon>
        <taxon>Duplodnaviria</taxon>
        <taxon>Heunggongvirae</taxon>
        <taxon>Uroviricota</taxon>
        <taxon>Caudoviricetes</taxon>
        <taxon>Pantevenvirales</taxon>
        <taxon>Ackermannviridae</taxon>
        <taxon>Taipeivirus</taxon>
        <taxon>Taipeivirus KpS110</taxon>
    </lineage>
</organism>
<keyword evidence="2" id="KW-0540">Nuclease</keyword>
<dbReference type="CDD" id="cd00085">
    <property type="entry name" value="HNHc"/>
    <property type="match status" value="1"/>
</dbReference>